<evidence type="ECO:0000313" key="1">
    <source>
        <dbReference type="EMBL" id="OXU30548.1"/>
    </source>
</evidence>
<name>A0A232FJA1_9HYME</name>
<accession>A0A232FJA1</accession>
<dbReference type="Proteomes" id="UP000215335">
    <property type="component" value="Unassembled WGS sequence"/>
</dbReference>
<gene>
    <name evidence="1" type="ORF">TSAR_002734</name>
</gene>
<dbReference type="EMBL" id="NNAY01000149">
    <property type="protein sequence ID" value="OXU30548.1"/>
    <property type="molecule type" value="Genomic_DNA"/>
</dbReference>
<reference evidence="1 2" key="1">
    <citation type="journal article" date="2017" name="Curr. Biol.">
        <title>The Evolution of Venom by Co-option of Single-Copy Genes.</title>
        <authorList>
            <person name="Martinson E.O."/>
            <person name="Mrinalini"/>
            <person name="Kelkar Y.D."/>
            <person name="Chang C.H."/>
            <person name="Werren J.H."/>
        </authorList>
    </citation>
    <scope>NUCLEOTIDE SEQUENCE [LARGE SCALE GENOMIC DNA]</scope>
    <source>
        <strain evidence="1 2">Alberta</strain>
        <tissue evidence="1">Whole body</tissue>
    </source>
</reference>
<protein>
    <submittedName>
        <fullName evidence="1">Uncharacterized protein</fullName>
    </submittedName>
</protein>
<organism evidence="1 2">
    <name type="scientific">Trichomalopsis sarcophagae</name>
    <dbReference type="NCBI Taxonomy" id="543379"/>
    <lineage>
        <taxon>Eukaryota</taxon>
        <taxon>Metazoa</taxon>
        <taxon>Ecdysozoa</taxon>
        <taxon>Arthropoda</taxon>
        <taxon>Hexapoda</taxon>
        <taxon>Insecta</taxon>
        <taxon>Pterygota</taxon>
        <taxon>Neoptera</taxon>
        <taxon>Endopterygota</taxon>
        <taxon>Hymenoptera</taxon>
        <taxon>Apocrita</taxon>
        <taxon>Proctotrupomorpha</taxon>
        <taxon>Chalcidoidea</taxon>
        <taxon>Pteromalidae</taxon>
        <taxon>Pteromalinae</taxon>
        <taxon>Trichomalopsis</taxon>
    </lineage>
</organism>
<keyword evidence="2" id="KW-1185">Reference proteome</keyword>
<proteinExistence type="predicted"/>
<sequence>MEHVMYNVSRQDCGGGERVDGVDGRWVGGTYRGSMAFGWHTDIMALLEYSNEQVLVWPFLTSRGRELTLYSLDAAENLGLLKQRLFPEDYL</sequence>
<dbReference type="AlphaFoldDB" id="A0A232FJA1"/>
<comment type="caution">
    <text evidence="1">The sequence shown here is derived from an EMBL/GenBank/DDBJ whole genome shotgun (WGS) entry which is preliminary data.</text>
</comment>
<evidence type="ECO:0000313" key="2">
    <source>
        <dbReference type="Proteomes" id="UP000215335"/>
    </source>
</evidence>